<evidence type="ECO:0000313" key="3">
    <source>
        <dbReference type="Proteomes" id="UP001476798"/>
    </source>
</evidence>
<evidence type="ECO:0000313" key="2">
    <source>
        <dbReference type="EMBL" id="MEQ2163081.1"/>
    </source>
</evidence>
<evidence type="ECO:0000256" key="1">
    <source>
        <dbReference type="SAM" id="Phobius"/>
    </source>
</evidence>
<name>A0ABV0MVC7_9TELE</name>
<gene>
    <name evidence="2" type="ORF">GOODEAATRI_026549</name>
</gene>
<reference evidence="2 3" key="1">
    <citation type="submission" date="2021-06" db="EMBL/GenBank/DDBJ databases">
        <authorList>
            <person name="Palmer J.M."/>
        </authorList>
    </citation>
    <scope>NUCLEOTIDE SEQUENCE [LARGE SCALE GENOMIC DNA]</scope>
    <source>
        <strain evidence="2 3">GA_2019</strain>
        <tissue evidence="2">Muscle</tissue>
    </source>
</reference>
<keyword evidence="1" id="KW-0472">Membrane</keyword>
<keyword evidence="1" id="KW-1133">Transmembrane helix</keyword>
<keyword evidence="1" id="KW-0812">Transmembrane</keyword>
<sequence>MTRDVQTLSQGSDQVSSQGIFPGWTLLQIPVIVILCQLHPQQDVSLQIAKPDLKKNISWSVFTIVVHNILFIWVFPSNQKISLFPTAAKYPSVLCDLREEL</sequence>
<dbReference type="EMBL" id="JAHRIO010013302">
    <property type="protein sequence ID" value="MEQ2163081.1"/>
    <property type="molecule type" value="Genomic_DNA"/>
</dbReference>
<keyword evidence="3" id="KW-1185">Reference proteome</keyword>
<protein>
    <submittedName>
        <fullName evidence="2">Uncharacterized protein</fullName>
    </submittedName>
</protein>
<comment type="caution">
    <text evidence="2">The sequence shown here is derived from an EMBL/GenBank/DDBJ whole genome shotgun (WGS) entry which is preliminary data.</text>
</comment>
<feature type="transmembrane region" description="Helical" evidence="1">
    <location>
        <begin position="57"/>
        <end position="75"/>
    </location>
</feature>
<organism evidence="2 3">
    <name type="scientific">Goodea atripinnis</name>
    <dbReference type="NCBI Taxonomy" id="208336"/>
    <lineage>
        <taxon>Eukaryota</taxon>
        <taxon>Metazoa</taxon>
        <taxon>Chordata</taxon>
        <taxon>Craniata</taxon>
        <taxon>Vertebrata</taxon>
        <taxon>Euteleostomi</taxon>
        <taxon>Actinopterygii</taxon>
        <taxon>Neopterygii</taxon>
        <taxon>Teleostei</taxon>
        <taxon>Neoteleostei</taxon>
        <taxon>Acanthomorphata</taxon>
        <taxon>Ovalentaria</taxon>
        <taxon>Atherinomorphae</taxon>
        <taxon>Cyprinodontiformes</taxon>
        <taxon>Goodeidae</taxon>
        <taxon>Goodea</taxon>
    </lineage>
</organism>
<accession>A0ABV0MVC7</accession>
<proteinExistence type="predicted"/>
<dbReference type="Proteomes" id="UP001476798">
    <property type="component" value="Unassembled WGS sequence"/>
</dbReference>